<dbReference type="PANTHER" id="PTHR15644">
    <property type="entry name" value="OSTEOPETROSIS ASSOCIATED TRANSMEMBRANE PROTEIN 1"/>
    <property type="match status" value="1"/>
</dbReference>
<feature type="signal peptide" evidence="2">
    <location>
        <begin position="1"/>
        <end position="17"/>
    </location>
</feature>
<keyword evidence="1" id="KW-0472">Membrane</keyword>
<dbReference type="EMBL" id="JALNTZ010000004">
    <property type="protein sequence ID" value="KAJ3654835.1"/>
    <property type="molecule type" value="Genomic_DNA"/>
</dbReference>
<evidence type="ECO:0000313" key="4">
    <source>
        <dbReference type="Proteomes" id="UP001168821"/>
    </source>
</evidence>
<keyword evidence="1" id="KW-1133">Transmembrane helix</keyword>
<protein>
    <recommendedName>
        <fullName evidence="5">Osteopetrosis-associated transmembrane protein 1</fullName>
    </recommendedName>
</protein>
<evidence type="ECO:0000256" key="1">
    <source>
        <dbReference type="SAM" id="Phobius"/>
    </source>
</evidence>
<keyword evidence="2" id="KW-0732">Signal</keyword>
<name>A0AA38IET2_9CUCU</name>
<accession>A0AA38IET2</accession>
<feature type="chain" id="PRO_5041443434" description="Osteopetrosis-associated transmembrane protein 1" evidence="2">
    <location>
        <begin position="18"/>
        <end position="257"/>
    </location>
</feature>
<comment type="caution">
    <text evidence="3">The sequence shown here is derived from an EMBL/GenBank/DDBJ whole genome shotgun (WGS) entry which is preliminary data.</text>
</comment>
<keyword evidence="4" id="KW-1185">Reference proteome</keyword>
<evidence type="ECO:0000313" key="3">
    <source>
        <dbReference type="EMBL" id="KAJ3654835.1"/>
    </source>
</evidence>
<sequence>MWAPSLIFFFLVHIVTSANMETNCSVLKEMFANSTSNFIACSINSSQPITICQDCVQLYLSVSESYKNMTQLTDSNHTHCIDYFINLDRLQIVENLYSNTYNLWSDAKCDECFQFVNGTLTPNKSDEARTFQTYYSDFMHCVDTHDNNDTILCPKCIKDYIKMNDYFSSFSNENEKIGTCMDIVDLMNKTRSFWSDKCCKYRRHNEYVFMASTVTVLIVTLCFYVIAQFCSVKKAPTILQQRRFAESFNQTSYSDDQ</sequence>
<dbReference type="Pfam" id="PF09777">
    <property type="entry name" value="OSTMP1"/>
    <property type="match status" value="1"/>
</dbReference>
<dbReference type="PANTHER" id="PTHR15644:SF2">
    <property type="entry name" value="OSTEOPETROSIS-ASSOCIATED TRANSMEMBRANE PROTEIN 1"/>
    <property type="match status" value="1"/>
</dbReference>
<reference evidence="3" key="1">
    <citation type="journal article" date="2023" name="G3 (Bethesda)">
        <title>Whole genome assemblies of Zophobas morio and Tenebrio molitor.</title>
        <authorList>
            <person name="Kaur S."/>
            <person name="Stinson S.A."/>
            <person name="diCenzo G.C."/>
        </authorList>
    </citation>
    <scope>NUCLEOTIDE SEQUENCE</scope>
    <source>
        <strain evidence="3">QUZm001</strain>
    </source>
</reference>
<dbReference type="GO" id="GO:0005829">
    <property type="term" value="C:cytosol"/>
    <property type="evidence" value="ECO:0007669"/>
    <property type="project" value="TreeGrafter"/>
</dbReference>
<dbReference type="AlphaFoldDB" id="A0AA38IET2"/>
<evidence type="ECO:0000256" key="2">
    <source>
        <dbReference type="SAM" id="SignalP"/>
    </source>
</evidence>
<gene>
    <name evidence="3" type="ORF">Zmor_013993</name>
</gene>
<keyword evidence="1" id="KW-0812">Transmembrane</keyword>
<feature type="transmembrane region" description="Helical" evidence="1">
    <location>
        <begin position="207"/>
        <end position="227"/>
    </location>
</feature>
<proteinExistence type="predicted"/>
<organism evidence="3 4">
    <name type="scientific">Zophobas morio</name>
    <dbReference type="NCBI Taxonomy" id="2755281"/>
    <lineage>
        <taxon>Eukaryota</taxon>
        <taxon>Metazoa</taxon>
        <taxon>Ecdysozoa</taxon>
        <taxon>Arthropoda</taxon>
        <taxon>Hexapoda</taxon>
        <taxon>Insecta</taxon>
        <taxon>Pterygota</taxon>
        <taxon>Neoptera</taxon>
        <taxon>Endopterygota</taxon>
        <taxon>Coleoptera</taxon>
        <taxon>Polyphaga</taxon>
        <taxon>Cucujiformia</taxon>
        <taxon>Tenebrionidae</taxon>
        <taxon>Zophobas</taxon>
    </lineage>
</organism>
<dbReference type="InterPro" id="IPR019172">
    <property type="entry name" value="Osteopetrosis-assoc_TM_1"/>
</dbReference>
<dbReference type="Proteomes" id="UP001168821">
    <property type="component" value="Unassembled WGS sequence"/>
</dbReference>
<evidence type="ECO:0008006" key="5">
    <source>
        <dbReference type="Google" id="ProtNLM"/>
    </source>
</evidence>